<keyword evidence="3" id="KW-1185">Reference proteome</keyword>
<comment type="caution">
    <text evidence="2">The sequence shown here is derived from an EMBL/GenBank/DDBJ whole genome shotgun (WGS) entry which is preliminary data.</text>
</comment>
<proteinExistence type="predicted"/>
<feature type="region of interest" description="Disordered" evidence="1">
    <location>
        <begin position="15"/>
        <end position="128"/>
    </location>
</feature>
<dbReference type="EMBL" id="JBJQOH010000008">
    <property type="protein sequence ID" value="KAL3675442.1"/>
    <property type="molecule type" value="Genomic_DNA"/>
</dbReference>
<evidence type="ECO:0000256" key="1">
    <source>
        <dbReference type="SAM" id="MobiDB-lite"/>
    </source>
</evidence>
<accession>A0ABD3GB89</accession>
<evidence type="ECO:0000313" key="2">
    <source>
        <dbReference type="EMBL" id="KAL3675442.1"/>
    </source>
</evidence>
<evidence type="ECO:0008006" key="4">
    <source>
        <dbReference type="Google" id="ProtNLM"/>
    </source>
</evidence>
<organism evidence="2 3">
    <name type="scientific">Riccia sorocarpa</name>
    <dbReference type="NCBI Taxonomy" id="122646"/>
    <lineage>
        <taxon>Eukaryota</taxon>
        <taxon>Viridiplantae</taxon>
        <taxon>Streptophyta</taxon>
        <taxon>Embryophyta</taxon>
        <taxon>Marchantiophyta</taxon>
        <taxon>Marchantiopsida</taxon>
        <taxon>Marchantiidae</taxon>
        <taxon>Marchantiales</taxon>
        <taxon>Ricciaceae</taxon>
        <taxon>Riccia</taxon>
    </lineage>
</organism>
<reference evidence="2 3" key="1">
    <citation type="submission" date="2024-09" db="EMBL/GenBank/DDBJ databases">
        <title>Chromosome-scale assembly of Riccia sorocarpa.</title>
        <authorList>
            <person name="Paukszto L."/>
        </authorList>
    </citation>
    <scope>NUCLEOTIDE SEQUENCE [LARGE SCALE GENOMIC DNA]</scope>
    <source>
        <strain evidence="2">LP-2024</strain>
        <tissue evidence="2">Aerial parts of the thallus</tissue>
    </source>
</reference>
<sequence>MLIPVDEGEDFVIAEETEEEASEPSVSLQTENLVSEETEEPSSSTNSAPSAPDRRYQAQLEHTFELLQSPGRNEIPTDNETSLEENKGKLPPGGLPNQDPPEEVQLPPSAPTPGIQAKPGRDTPSPREVLPTAENQVLINQEHIAAISQSGASGKKRKAVLSATILWSVQPTQVLSNMTSTTGTTSGTTVPGPPAPNLTIHHTTNMPQLDLHYDGNSEFTGFVSKFESFAMLSGWDPTLWHARHAWIRNFFRGAAEVWHDGLPPAIQADYQQTIATGKLRFPSNRERITTALPQLKKAKEETMDDFIRRMNSDPSSLEATYQRARKAEEVMEPQMHQYEIFKTFSAGGQSPQPSYGNYQNPYFVGPDGRMMTMGFNGHPVIQPAPTGYEPPFGGYPTGPQPITTSGYVTPAAGYATATPSHIPGSSAPGYPPGYQVTLPTTVAAQNQKHIFVVIHERNILKYYVDRGAAPDPAQGALRKCYAALLRTPLLALYRGSAPNPAKGAAAP</sequence>
<protein>
    <recommendedName>
        <fullName evidence="4">Retrotransposon gag domain-containing protein</fullName>
    </recommendedName>
</protein>
<gene>
    <name evidence="2" type="ORF">R1sor_025390</name>
</gene>
<feature type="compositionally biased region" description="Low complexity" evidence="1">
    <location>
        <begin position="41"/>
        <end position="51"/>
    </location>
</feature>
<feature type="compositionally biased region" description="Polar residues" evidence="1">
    <location>
        <begin position="24"/>
        <end position="33"/>
    </location>
</feature>
<name>A0ABD3GB89_9MARC</name>
<evidence type="ECO:0000313" key="3">
    <source>
        <dbReference type="Proteomes" id="UP001633002"/>
    </source>
</evidence>
<dbReference type="Proteomes" id="UP001633002">
    <property type="component" value="Unassembled WGS sequence"/>
</dbReference>
<dbReference type="AlphaFoldDB" id="A0ABD3GB89"/>